<reference evidence="1 2" key="1">
    <citation type="submission" date="2021-06" db="EMBL/GenBank/DDBJ databases">
        <title>Falsochrobactrum tianjin sp.nov., a new petroleum-degrading bacteria isolated from oily soils.</title>
        <authorList>
            <person name="Chen G."/>
            <person name="Chen H."/>
            <person name="Tian J."/>
            <person name="Qing J."/>
            <person name="Zhong L."/>
            <person name="Ma W."/>
            <person name="Song Y."/>
            <person name="Cui X."/>
            <person name="Yan B."/>
        </authorList>
    </citation>
    <scope>NUCLEOTIDE SEQUENCE [LARGE SCALE GENOMIC DNA]</scope>
    <source>
        <strain evidence="1 2">TDYN1</strain>
    </source>
</reference>
<evidence type="ECO:0000313" key="1">
    <source>
        <dbReference type="EMBL" id="MBV2144227.1"/>
    </source>
</evidence>
<dbReference type="EMBL" id="JAHRVA010000005">
    <property type="protein sequence ID" value="MBV2144227.1"/>
    <property type="molecule type" value="Genomic_DNA"/>
</dbReference>
<proteinExistence type="predicted"/>
<name>A0A949PP37_9HYPH</name>
<dbReference type="Proteomes" id="UP000752297">
    <property type="component" value="Unassembled WGS sequence"/>
</dbReference>
<sequence length="84" mass="9606">MSSTYLNSSNMNMITRLLREARTPGDTYDLPTKAARFLVHRFESGTVDEGRLRIALKRFTVRHNAMYAAVNRWDNEGGATKREA</sequence>
<dbReference type="RefSeq" id="WP_217678228.1">
    <property type="nucleotide sequence ID" value="NZ_JAHRVA010000005.1"/>
</dbReference>
<evidence type="ECO:0000313" key="2">
    <source>
        <dbReference type="Proteomes" id="UP000752297"/>
    </source>
</evidence>
<comment type="caution">
    <text evidence="1">The sequence shown here is derived from an EMBL/GenBank/DDBJ whole genome shotgun (WGS) entry which is preliminary data.</text>
</comment>
<accession>A0A949PP37</accession>
<protein>
    <submittedName>
        <fullName evidence="1">Uncharacterized protein</fullName>
    </submittedName>
</protein>
<gene>
    <name evidence="1" type="ORF">KUG47_12055</name>
</gene>
<keyword evidence="2" id="KW-1185">Reference proteome</keyword>
<organism evidence="1 2">
    <name type="scientific">Falsochrobactrum tianjinense</name>
    <dbReference type="NCBI Taxonomy" id="2706015"/>
    <lineage>
        <taxon>Bacteria</taxon>
        <taxon>Pseudomonadati</taxon>
        <taxon>Pseudomonadota</taxon>
        <taxon>Alphaproteobacteria</taxon>
        <taxon>Hyphomicrobiales</taxon>
        <taxon>Brucellaceae</taxon>
        <taxon>Falsochrobactrum</taxon>
    </lineage>
</organism>
<dbReference type="AlphaFoldDB" id="A0A949PP37"/>